<evidence type="ECO:0000313" key="8">
    <source>
        <dbReference type="EMBL" id="PLN81742.1"/>
    </source>
</evidence>
<dbReference type="EMBL" id="KZ559533">
    <property type="protein sequence ID" value="PLN81742.1"/>
    <property type="molecule type" value="Genomic_DNA"/>
</dbReference>
<dbReference type="PRINTS" id="PR00420">
    <property type="entry name" value="RNGMNOXGNASE"/>
</dbReference>
<keyword evidence="6" id="KW-0472">Membrane</keyword>
<dbReference type="SUPFAM" id="SSF54373">
    <property type="entry name" value="FAD-linked reductases, C-terminal domain"/>
    <property type="match status" value="1"/>
</dbReference>
<dbReference type="Proteomes" id="UP000235023">
    <property type="component" value="Unassembled WGS sequence"/>
</dbReference>
<protein>
    <submittedName>
        <fullName evidence="8">Salicylate hydroxylase</fullName>
    </submittedName>
</protein>
<dbReference type="AlphaFoldDB" id="A0A2J5HWE8"/>
<evidence type="ECO:0000256" key="4">
    <source>
        <dbReference type="ARBA" id="ARBA00023002"/>
    </source>
</evidence>
<dbReference type="InterPro" id="IPR002938">
    <property type="entry name" value="FAD-bd"/>
</dbReference>
<dbReference type="GO" id="GO:0071949">
    <property type="term" value="F:FAD binding"/>
    <property type="evidence" value="ECO:0007669"/>
    <property type="project" value="InterPro"/>
</dbReference>
<dbReference type="PANTHER" id="PTHR13789">
    <property type="entry name" value="MONOOXYGENASE"/>
    <property type="match status" value="1"/>
</dbReference>
<accession>A0A2J5HWE8</accession>
<dbReference type="OrthoDB" id="16820at2759"/>
<sequence>MEPTRAKVPLDVVIAGGVSGLGGMAAALTLGLRGHNVIVLETARKLTEIGAGIQVAPNMLTLLDRWGVSPSIHTRGVPLERIHIRRWQNGQLLWTRPVNKTHGRQVVIHRADLHQALVDHALALPNVELRTVSTVTGVTFSPASVTLASGAVITGDVVIAADGIKSTIRGHLLGDGSSSPMPTGDAAYRITLPRSAMEQDPDLKRLIAEPVATRWVGPARHIVAYPVRKHELLNVVLLHPDRRGVGECWTTRSPKQSMVDDYRGWDPVVTKLIDLVTDEEVSEWKLCLHEPLKTWTKGCVALMGDACHPMLPYVAQGAAQAVEDAAALGILLSSITSRSEIPLALKVYEKCRKQRAETVQHSGSVNRITLHLPDGPQQEARDEQFRACELGGKSPDRWSDRETQRYLWRWDAEKAALRAWEGRRRHVSRQIRHRL</sequence>
<keyword evidence="3" id="KW-0274">FAD</keyword>
<evidence type="ECO:0000256" key="1">
    <source>
        <dbReference type="ARBA" id="ARBA00007992"/>
    </source>
</evidence>
<dbReference type="InterPro" id="IPR036188">
    <property type="entry name" value="FAD/NAD-bd_sf"/>
</dbReference>
<proteinExistence type="inferred from homology"/>
<keyword evidence="4" id="KW-0560">Oxidoreductase</keyword>
<dbReference type="GO" id="GO:0004497">
    <property type="term" value="F:monooxygenase activity"/>
    <property type="evidence" value="ECO:0007669"/>
    <property type="project" value="UniProtKB-KW"/>
</dbReference>
<organism evidence="8 9">
    <name type="scientific">Aspergillus taichungensis</name>
    <dbReference type="NCBI Taxonomy" id="482145"/>
    <lineage>
        <taxon>Eukaryota</taxon>
        <taxon>Fungi</taxon>
        <taxon>Dikarya</taxon>
        <taxon>Ascomycota</taxon>
        <taxon>Pezizomycotina</taxon>
        <taxon>Eurotiomycetes</taxon>
        <taxon>Eurotiomycetidae</taxon>
        <taxon>Eurotiales</taxon>
        <taxon>Aspergillaceae</taxon>
        <taxon>Aspergillus</taxon>
        <taxon>Aspergillus subgen. Circumdati</taxon>
    </lineage>
</organism>
<evidence type="ECO:0000256" key="5">
    <source>
        <dbReference type="ARBA" id="ARBA00023033"/>
    </source>
</evidence>
<gene>
    <name evidence="8" type="ORF">BDW42DRAFT_200681</name>
</gene>
<keyword evidence="5" id="KW-0503">Monooxygenase</keyword>
<name>A0A2J5HWE8_9EURO</name>
<keyword evidence="6" id="KW-1133">Transmembrane helix</keyword>
<dbReference type="PANTHER" id="PTHR13789:SF307">
    <property type="entry name" value="HYDROXYLASE, PUTATIVE (AFU_ORTHOLOGUE AFUA_2G04330)-RELATED"/>
    <property type="match status" value="1"/>
</dbReference>
<feature type="domain" description="FAD-binding" evidence="7">
    <location>
        <begin position="11"/>
        <end position="359"/>
    </location>
</feature>
<evidence type="ECO:0000256" key="2">
    <source>
        <dbReference type="ARBA" id="ARBA00022630"/>
    </source>
</evidence>
<keyword evidence="9" id="KW-1185">Reference proteome</keyword>
<dbReference type="Pfam" id="PF01494">
    <property type="entry name" value="FAD_binding_3"/>
    <property type="match status" value="1"/>
</dbReference>
<evidence type="ECO:0000313" key="9">
    <source>
        <dbReference type="Proteomes" id="UP000235023"/>
    </source>
</evidence>
<evidence type="ECO:0000259" key="7">
    <source>
        <dbReference type="Pfam" id="PF01494"/>
    </source>
</evidence>
<feature type="transmembrane region" description="Helical" evidence="6">
    <location>
        <begin position="12"/>
        <end position="32"/>
    </location>
</feature>
<dbReference type="FunFam" id="3.50.50.60:FF:000115">
    <property type="entry name" value="Salicylate hydroxylase, putative"/>
    <property type="match status" value="1"/>
</dbReference>
<comment type="similarity">
    <text evidence="1">Belongs to the paxM FAD-dependent monooxygenase family.</text>
</comment>
<dbReference type="InterPro" id="IPR050493">
    <property type="entry name" value="FAD-dep_Monooxygenase_BioMet"/>
</dbReference>
<keyword evidence="6" id="KW-0812">Transmembrane</keyword>
<dbReference type="SUPFAM" id="SSF51905">
    <property type="entry name" value="FAD/NAD(P)-binding domain"/>
    <property type="match status" value="1"/>
</dbReference>
<keyword evidence="2" id="KW-0285">Flavoprotein</keyword>
<reference evidence="9" key="1">
    <citation type="submission" date="2017-12" db="EMBL/GenBank/DDBJ databases">
        <authorList>
            <consortium name="DOE Joint Genome Institute"/>
            <person name="Mondo S.J."/>
            <person name="Kjaerbolling I."/>
            <person name="Vesth T.C."/>
            <person name="Frisvad J.C."/>
            <person name="Nybo J.L."/>
            <person name="Theobald S."/>
            <person name="Kuo A."/>
            <person name="Bowyer P."/>
            <person name="Matsuda Y."/>
            <person name="Lyhne E.K."/>
            <person name="Kogle M.E."/>
            <person name="Clum A."/>
            <person name="Lipzen A."/>
            <person name="Salamov A."/>
            <person name="Ngan C.Y."/>
            <person name="Daum C."/>
            <person name="Chiniquy J."/>
            <person name="Barry K."/>
            <person name="LaButti K."/>
            <person name="Haridas S."/>
            <person name="Simmons B.A."/>
            <person name="Magnuson J.K."/>
            <person name="Mortensen U.H."/>
            <person name="Larsen T.O."/>
            <person name="Grigoriev I.V."/>
            <person name="Baker S.E."/>
            <person name="Andersen M.R."/>
            <person name="Nordberg H.P."/>
            <person name="Cantor M.N."/>
            <person name="Hua S.X."/>
        </authorList>
    </citation>
    <scope>NUCLEOTIDE SEQUENCE [LARGE SCALE GENOMIC DNA]</scope>
    <source>
        <strain evidence="9">IBT 19404</strain>
    </source>
</reference>
<evidence type="ECO:0000256" key="3">
    <source>
        <dbReference type="ARBA" id="ARBA00022827"/>
    </source>
</evidence>
<dbReference type="Gene3D" id="3.50.50.60">
    <property type="entry name" value="FAD/NAD(P)-binding domain"/>
    <property type="match status" value="1"/>
</dbReference>
<evidence type="ECO:0000256" key="6">
    <source>
        <dbReference type="SAM" id="Phobius"/>
    </source>
</evidence>